<dbReference type="InterPro" id="IPR027417">
    <property type="entry name" value="P-loop_NTPase"/>
</dbReference>
<dbReference type="RefSeq" id="WP_119496718.1">
    <property type="nucleotide sequence ID" value="NZ_NRJH01000020.1"/>
</dbReference>
<dbReference type="GO" id="GO:0016887">
    <property type="term" value="F:ATP hydrolysis activity"/>
    <property type="evidence" value="ECO:0007669"/>
    <property type="project" value="InterPro"/>
</dbReference>
<dbReference type="EMBL" id="NRJH01000020">
    <property type="protein sequence ID" value="RIY33158.1"/>
    <property type="molecule type" value="Genomic_DNA"/>
</dbReference>
<evidence type="ECO:0000259" key="1">
    <source>
        <dbReference type="SMART" id="SM00382"/>
    </source>
</evidence>
<accession>A0A3A1Y7G4</accession>
<dbReference type="InterPro" id="IPR003959">
    <property type="entry name" value="ATPase_AAA_core"/>
</dbReference>
<sequence>MKNYYLYEDLEEKDKLKLIKYFFSDVQPNANVIVPQPHLKDIKLITKYLSRPTGIHRVLLMGEPGGGKSALVKLIAAQTEKRLVKVDVTALISFDSFFFNDDRQVASNNDSELKIGLNGSLTKAIKLLFKLMREPYFANTIVFFDDMDYLFAEKTNNKYALLALTEGINNLPDTVGFIATVSTNIEAQQREQLFDELAIKSLLYTFQYNLRIIGQFTGESLLDYAYKVATKLGQKDIYAKAIIDRDLLYKILQLKVSSYYPAKIQQLLLTAFALSDFDSNPYDYLGHLYQILYGTKLTLHIEDRDAFEFRTYDDLYDNNAPQANLTREEIAKILGVPN</sequence>
<dbReference type="AlphaFoldDB" id="A0A3A1Y7G4"/>
<evidence type="ECO:0000313" key="2">
    <source>
        <dbReference type="EMBL" id="RIY33158.1"/>
    </source>
</evidence>
<dbReference type="SUPFAM" id="SSF52540">
    <property type="entry name" value="P-loop containing nucleoside triphosphate hydrolases"/>
    <property type="match status" value="1"/>
</dbReference>
<dbReference type="Proteomes" id="UP000266258">
    <property type="component" value="Unassembled WGS sequence"/>
</dbReference>
<reference evidence="2 3" key="1">
    <citation type="submission" date="2017-08" db="EMBL/GenBank/DDBJ databases">
        <title>Reclassification of Bisgaard taxon 37 and 44.</title>
        <authorList>
            <person name="Christensen H."/>
        </authorList>
    </citation>
    <scope>NUCLEOTIDE SEQUENCE [LARGE SCALE GENOMIC DNA]</scope>
    <source>
        <strain evidence="2 3">B96_4</strain>
    </source>
</reference>
<organism evidence="2 3">
    <name type="scientific">Psittacicella melopsittaci</name>
    <dbReference type="NCBI Taxonomy" id="2028576"/>
    <lineage>
        <taxon>Bacteria</taxon>
        <taxon>Pseudomonadati</taxon>
        <taxon>Pseudomonadota</taxon>
        <taxon>Gammaproteobacteria</taxon>
        <taxon>Pasteurellales</taxon>
        <taxon>Psittacicellaceae</taxon>
        <taxon>Psittacicella</taxon>
    </lineage>
</organism>
<dbReference type="OrthoDB" id="5671486at2"/>
<name>A0A3A1Y7G4_9GAMM</name>
<dbReference type="InterPro" id="IPR003593">
    <property type="entry name" value="AAA+_ATPase"/>
</dbReference>
<proteinExistence type="predicted"/>
<dbReference type="Pfam" id="PF00004">
    <property type="entry name" value="AAA"/>
    <property type="match status" value="1"/>
</dbReference>
<protein>
    <recommendedName>
        <fullName evidence="1">AAA+ ATPase domain-containing protein</fullName>
    </recommendedName>
</protein>
<evidence type="ECO:0000313" key="3">
    <source>
        <dbReference type="Proteomes" id="UP000266258"/>
    </source>
</evidence>
<dbReference type="SMART" id="SM00382">
    <property type="entry name" value="AAA"/>
    <property type="match status" value="1"/>
</dbReference>
<gene>
    <name evidence="2" type="ORF">CJP74_02570</name>
</gene>
<dbReference type="GO" id="GO:0005524">
    <property type="term" value="F:ATP binding"/>
    <property type="evidence" value="ECO:0007669"/>
    <property type="project" value="InterPro"/>
</dbReference>
<keyword evidence="3" id="KW-1185">Reference proteome</keyword>
<feature type="domain" description="AAA+ ATPase" evidence="1">
    <location>
        <begin position="54"/>
        <end position="203"/>
    </location>
</feature>
<dbReference type="Gene3D" id="3.40.50.300">
    <property type="entry name" value="P-loop containing nucleotide triphosphate hydrolases"/>
    <property type="match status" value="1"/>
</dbReference>
<comment type="caution">
    <text evidence="2">The sequence shown here is derived from an EMBL/GenBank/DDBJ whole genome shotgun (WGS) entry which is preliminary data.</text>
</comment>